<reference evidence="10" key="1">
    <citation type="journal article" date="2012" name="BMC Genomics">
        <title>Genome sequence of the necrotrophic fungus Penicillium digitatum, the main postharvest pathogen of citrus.</title>
        <authorList>
            <person name="Marcet-Houben M."/>
            <person name="Ballester A.-R."/>
            <person name="de la Fuente B."/>
            <person name="Harries E."/>
            <person name="Marcos J.F."/>
            <person name="Gonzalez-Candelas L."/>
            <person name="Gabaldon T."/>
        </authorList>
    </citation>
    <scope>NUCLEOTIDE SEQUENCE [LARGE SCALE GENOMIC DNA]</scope>
    <source>
        <strain evidence="10">PHI26 / CECT 20796</strain>
    </source>
</reference>
<evidence type="ECO:0000256" key="6">
    <source>
        <dbReference type="ARBA" id="ARBA00043018"/>
    </source>
</evidence>
<feature type="compositionally biased region" description="Gly residues" evidence="7">
    <location>
        <begin position="52"/>
        <end position="68"/>
    </location>
</feature>
<name>K9G5F2_PEND2</name>
<evidence type="ECO:0000256" key="3">
    <source>
        <dbReference type="ARBA" id="ARBA00037012"/>
    </source>
</evidence>
<accession>K9G5F2</accession>
<comment type="catalytic activity">
    <reaction evidence="3">
        <text>xyloglucan + H2O = xyloglucan oligosaccharides.</text>
        <dbReference type="EC" id="3.2.1.151"/>
    </reaction>
</comment>
<feature type="region of interest" description="Disordered" evidence="7">
    <location>
        <begin position="39"/>
        <end position="106"/>
    </location>
</feature>
<sequence length="371" mass="39100">MVFGIGLVVNAVLVAIPIGGTVGALMGLDAHRAATGQKPLFTGGDNNDSGDIGTGGGSTGGGGSGGAATGQKPLFTGGDNNDSGDIGTGGGSTGGGGSGGGHNTVTNNGVENTRYCDLSWGINPPSKTEQFTLNPNQWGVTKDSTGNGLCMNITTLVNQTYAAQTAPEFSVTWQFDPGPETSPVHGYPNIRVDDVLPKKMDQISELYLDLSWTYGVGDTVAASTDVTALSKENLATNVAIDMFLDADADNAKNGTQAKFEVMVWFWMSSVEAQPHGWGNPVMNRTLEGTEFKLYAGQNDNKQYVLSWVPEGAIEKFTGDIYPLITDLYNFGGSDYPARDDYLGSLSFGTEVYSVNSNVTFWAEKYKIDIKS</sequence>
<dbReference type="InterPro" id="IPR013319">
    <property type="entry name" value="GH11/12"/>
</dbReference>
<dbReference type="STRING" id="1170229.K9G5F2"/>
<evidence type="ECO:0000256" key="5">
    <source>
        <dbReference type="ARBA" id="ARBA00041304"/>
    </source>
</evidence>
<keyword evidence="8" id="KW-0812">Transmembrane</keyword>
<dbReference type="eggNOG" id="ENOG502SH4Y">
    <property type="taxonomic scope" value="Eukaryota"/>
</dbReference>
<evidence type="ECO:0000313" key="10">
    <source>
        <dbReference type="Proteomes" id="UP000009882"/>
    </source>
</evidence>
<organism evidence="9 10">
    <name type="scientific">Penicillium digitatum (strain PHI26 / CECT 20796)</name>
    <name type="common">Green mold</name>
    <dbReference type="NCBI Taxonomy" id="1170229"/>
    <lineage>
        <taxon>Eukaryota</taxon>
        <taxon>Fungi</taxon>
        <taxon>Dikarya</taxon>
        <taxon>Ascomycota</taxon>
        <taxon>Pezizomycotina</taxon>
        <taxon>Eurotiomycetes</taxon>
        <taxon>Eurotiomycetidae</taxon>
        <taxon>Eurotiales</taxon>
        <taxon>Aspergillaceae</taxon>
        <taxon>Penicillium</taxon>
    </lineage>
</organism>
<feature type="compositionally biased region" description="Gly residues" evidence="7">
    <location>
        <begin position="86"/>
        <end position="102"/>
    </location>
</feature>
<keyword evidence="8" id="KW-0472">Membrane</keyword>
<dbReference type="OrthoDB" id="89349at2759"/>
<dbReference type="SUPFAM" id="SSF49899">
    <property type="entry name" value="Concanavalin A-like lectins/glucanases"/>
    <property type="match status" value="1"/>
</dbReference>
<evidence type="ECO:0000256" key="8">
    <source>
        <dbReference type="SAM" id="Phobius"/>
    </source>
</evidence>
<dbReference type="EC" id="3.2.1.151" evidence="4"/>
<dbReference type="PANTHER" id="PTHR34002:SF9">
    <property type="entry name" value="XYLOGLUCAN-SPECIFIC ENDO-BETA-1,4-GLUCANASE A"/>
    <property type="match status" value="1"/>
</dbReference>
<dbReference type="GO" id="GO:0033946">
    <property type="term" value="F:xyloglucan-specific endo-beta-1,4-glucanase activity"/>
    <property type="evidence" value="ECO:0007669"/>
    <property type="project" value="UniProtKB-EC"/>
</dbReference>
<dbReference type="HOGENOM" id="CLU_073364_0_0_1"/>
<dbReference type="InterPro" id="IPR013320">
    <property type="entry name" value="ConA-like_dom_sf"/>
</dbReference>
<protein>
    <recommendedName>
        <fullName evidence="4">xyloglucan-specific endo-beta-1,4-glucanase</fullName>
        <ecNumber evidence="4">3.2.1.151</ecNumber>
    </recommendedName>
    <alternativeName>
        <fullName evidence="5">Xyloglucanase A</fullName>
    </alternativeName>
    <alternativeName>
        <fullName evidence="6">Xyloglucanendohydrolase A</fullName>
    </alternativeName>
</protein>
<comment type="caution">
    <text evidence="9">The sequence shown here is derived from an EMBL/GenBank/DDBJ whole genome shotgun (WGS) entry which is preliminary data.</text>
</comment>
<evidence type="ECO:0000313" key="9">
    <source>
        <dbReference type="EMBL" id="EKV16649.1"/>
    </source>
</evidence>
<keyword evidence="2" id="KW-0732">Signal</keyword>
<dbReference type="Gene3D" id="2.60.120.180">
    <property type="match status" value="1"/>
</dbReference>
<evidence type="ECO:0000256" key="1">
    <source>
        <dbReference type="ARBA" id="ARBA00005519"/>
    </source>
</evidence>
<evidence type="ECO:0000256" key="2">
    <source>
        <dbReference type="ARBA" id="ARBA00022729"/>
    </source>
</evidence>
<evidence type="ECO:0000256" key="7">
    <source>
        <dbReference type="SAM" id="MobiDB-lite"/>
    </source>
</evidence>
<dbReference type="OMA" id="FEVMVWF"/>
<comment type="similarity">
    <text evidence="1">Belongs to the glycosyl hydrolase 12 (cellulase H) family.</text>
</comment>
<dbReference type="GO" id="GO:0000272">
    <property type="term" value="P:polysaccharide catabolic process"/>
    <property type="evidence" value="ECO:0007669"/>
    <property type="project" value="InterPro"/>
</dbReference>
<dbReference type="GO" id="GO:0008810">
    <property type="term" value="F:cellulase activity"/>
    <property type="evidence" value="ECO:0007669"/>
    <property type="project" value="InterPro"/>
</dbReference>
<keyword evidence="10" id="KW-1185">Reference proteome</keyword>
<dbReference type="EMBL" id="AKCT01000092">
    <property type="protein sequence ID" value="EKV16649.1"/>
    <property type="molecule type" value="Genomic_DNA"/>
</dbReference>
<feature type="compositionally biased region" description="Low complexity" evidence="7">
    <location>
        <begin position="76"/>
        <end position="85"/>
    </location>
</feature>
<dbReference type="InParanoid" id="K9G5F2"/>
<gene>
    <name evidence="9" type="ORF">PDIG_20200</name>
</gene>
<proteinExistence type="inferred from homology"/>
<dbReference type="Proteomes" id="UP000009882">
    <property type="component" value="Unassembled WGS sequence"/>
</dbReference>
<feature type="transmembrane region" description="Helical" evidence="8">
    <location>
        <begin position="6"/>
        <end position="28"/>
    </location>
</feature>
<keyword evidence="8" id="KW-1133">Transmembrane helix</keyword>
<dbReference type="AlphaFoldDB" id="K9G5F2"/>
<dbReference type="InterPro" id="IPR002594">
    <property type="entry name" value="GH12"/>
</dbReference>
<dbReference type="PANTHER" id="PTHR34002">
    <property type="entry name" value="BLR1656 PROTEIN"/>
    <property type="match status" value="1"/>
</dbReference>
<evidence type="ECO:0000256" key="4">
    <source>
        <dbReference type="ARBA" id="ARBA00038882"/>
    </source>
</evidence>